<dbReference type="Proteomes" id="UP001590951">
    <property type="component" value="Unassembled WGS sequence"/>
</dbReference>
<reference evidence="2 3" key="1">
    <citation type="submission" date="2024-09" db="EMBL/GenBank/DDBJ databases">
        <title>Rethinking Asexuality: The Enigmatic Case of Functional Sexual Genes in Lepraria (Stereocaulaceae).</title>
        <authorList>
            <person name="Doellman M."/>
            <person name="Sun Y."/>
            <person name="Barcenas-Pena A."/>
            <person name="Lumbsch H.T."/>
            <person name="Grewe F."/>
        </authorList>
    </citation>
    <scope>NUCLEOTIDE SEQUENCE [LARGE SCALE GENOMIC DNA]</scope>
    <source>
        <strain evidence="2 3">Grewe 0041</strain>
    </source>
</reference>
<keyword evidence="3" id="KW-1185">Reference proteome</keyword>
<protein>
    <submittedName>
        <fullName evidence="2">Uncharacterized protein</fullName>
    </submittedName>
</protein>
<accession>A0ABR4BSA3</accession>
<evidence type="ECO:0000313" key="3">
    <source>
        <dbReference type="Proteomes" id="UP001590951"/>
    </source>
</evidence>
<proteinExistence type="predicted"/>
<feature type="chain" id="PRO_5046342805" evidence="1">
    <location>
        <begin position="30"/>
        <end position="174"/>
    </location>
</feature>
<feature type="signal peptide" evidence="1">
    <location>
        <begin position="1"/>
        <end position="29"/>
    </location>
</feature>
<comment type="caution">
    <text evidence="2">The sequence shown here is derived from an EMBL/GenBank/DDBJ whole genome shotgun (WGS) entry which is preliminary data.</text>
</comment>
<name>A0ABR4BSA3_9LECA</name>
<dbReference type="EMBL" id="JBHFEH010000001">
    <property type="protein sequence ID" value="KAL2059408.1"/>
    <property type="molecule type" value="Genomic_DNA"/>
</dbReference>
<keyword evidence="1" id="KW-0732">Signal</keyword>
<evidence type="ECO:0000313" key="2">
    <source>
        <dbReference type="EMBL" id="KAL2059408.1"/>
    </source>
</evidence>
<evidence type="ECO:0000256" key="1">
    <source>
        <dbReference type="SAM" id="SignalP"/>
    </source>
</evidence>
<organism evidence="2 3">
    <name type="scientific">Lepraria finkii</name>
    <dbReference type="NCBI Taxonomy" id="1340010"/>
    <lineage>
        <taxon>Eukaryota</taxon>
        <taxon>Fungi</taxon>
        <taxon>Dikarya</taxon>
        <taxon>Ascomycota</taxon>
        <taxon>Pezizomycotina</taxon>
        <taxon>Lecanoromycetes</taxon>
        <taxon>OSLEUM clade</taxon>
        <taxon>Lecanoromycetidae</taxon>
        <taxon>Lecanorales</taxon>
        <taxon>Lecanorineae</taxon>
        <taxon>Stereocaulaceae</taxon>
        <taxon>Lepraria</taxon>
    </lineage>
</organism>
<sequence length="174" mass="19355">MLNFQAANFLALLQFCILALTASLNPTLASPSSTASPNLTLPFDLVEPSNTVPPEPWRYSYTPVKSVTFFNYKQVLNPVGISAVIRQAFLEAHSYDPSVKMGRRERLYIERSSPDRVVLVFHPTFFTAWGDWAGTLMGITHFMATWDSVGLSFETNFTGFPATFLGTGRLYSTA</sequence>
<gene>
    <name evidence="2" type="ORF">ABVK25_000701</name>
</gene>